<evidence type="ECO:0000256" key="12">
    <source>
        <dbReference type="ARBA" id="ARBA00048594"/>
    </source>
</evidence>
<evidence type="ECO:0000256" key="8">
    <source>
        <dbReference type="ARBA" id="ARBA00022741"/>
    </source>
</evidence>
<dbReference type="PROSITE" id="PS50052">
    <property type="entry name" value="GUANYLATE_KINASE_2"/>
    <property type="match status" value="1"/>
</dbReference>
<dbReference type="GO" id="GO:0005829">
    <property type="term" value="C:cytosol"/>
    <property type="evidence" value="ECO:0007669"/>
    <property type="project" value="TreeGrafter"/>
</dbReference>
<evidence type="ECO:0000256" key="13">
    <source>
        <dbReference type="HAMAP-Rule" id="MF_00328"/>
    </source>
</evidence>
<evidence type="ECO:0000259" key="14">
    <source>
        <dbReference type="PROSITE" id="PS50052"/>
    </source>
</evidence>
<gene>
    <name evidence="13" type="primary">gmk</name>
    <name evidence="15" type="ORF">SAMN02745180_01863</name>
</gene>
<dbReference type="Pfam" id="PF00625">
    <property type="entry name" value="Guanylate_kin"/>
    <property type="match status" value="1"/>
</dbReference>
<keyword evidence="8 13" id="KW-0547">Nucleotide-binding</keyword>
<accession>A0A1M5XX15</accession>
<dbReference type="STRING" id="1123281.SAMN02745180_01863"/>
<evidence type="ECO:0000256" key="9">
    <source>
        <dbReference type="ARBA" id="ARBA00022777"/>
    </source>
</evidence>
<comment type="function">
    <text evidence="1 13">Essential for recycling GMP and indirectly, cGMP.</text>
</comment>
<dbReference type="InterPro" id="IPR008144">
    <property type="entry name" value="Guanylate_kin-like_dom"/>
</dbReference>
<dbReference type="SMART" id="SM00072">
    <property type="entry name" value="GuKc"/>
    <property type="match status" value="1"/>
</dbReference>
<dbReference type="CDD" id="cd00071">
    <property type="entry name" value="GMPK"/>
    <property type="match status" value="1"/>
</dbReference>
<dbReference type="HAMAP" id="MF_00328">
    <property type="entry name" value="Guanylate_kinase"/>
    <property type="match status" value="1"/>
</dbReference>
<feature type="binding site" evidence="13">
    <location>
        <begin position="11"/>
        <end position="18"/>
    </location>
    <ligand>
        <name>ATP</name>
        <dbReference type="ChEBI" id="CHEBI:30616"/>
    </ligand>
</feature>
<keyword evidence="7 13" id="KW-0808">Transferase</keyword>
<evidence type="ECO:0000256" key="2">
    <source>
        <dbReference type="ARBA" id="ARBA00004496"/>
    </source>
</evidence>
<dbReference type="InterPro" id="IPR020590">
    <property type="entry name" value="Guanylate_kinase_CS"/>
</dbReference>
<comment type="subcellular location">
    <subcellularLocation>
        <location evidence="2 13">Cytoplasm</location>
    </subcellularLocation>
</comment>
<evidence type="ECO:0000256" key="11">
    <source>
        <dbReference type="ARBA" id="ARBA00030128"/>
    </source>
</evidence>
<dbReference type="SUPFAM" id="SSF52540">
    <property type="entry name" value="P-loop containing nucleoside triphosphate hydrolases"/>
    <property type="match status" value="1"/>
</dbReference>
<evidence type="ECO:0000256" key="7">
    <source>
        <dbReference type="ARBA" id="ARBA00022679"/>
    </source>
</evidence>
<dbReference type="InterPro" id="IPR008145">
    <property type="entry name" value="GK/Ca_channel_bsu"/>
</dbReference>
<dbReference type="NCBIfam" id="TIGR03263">
    <property type="entry name" value="guanyl_kin"/>
    <property type="match status" value="1"/>
</dbReference>
<proteinExistence type="inferred from homology"/>
<dbReference type="EC" id="2.7.4.8" evidence="4 13"/>
<dbReference type="GO" id="GO:0005524">
    <property type="term" value="F:ATP binding"/>
    <property type="evidence" value="ECO:0007669"/>
    <property type="project" value="UniProtKB-UniRule"/>
</dbReference>
<dbReference type="FunFam" id="3.30.63.10:FF:000005">
    <property type="entry name" value="Guanylate kinase"/>
    <property type="match status" value="1"/>
</dbReference>
<dbReference type="RefSeq" id="WP_199228974.1">
    <property type="nucleotide sequence ID" value="NZ_FQXR01000008.1"/>
</dbReference>
<dbReference type="PANTHER" id="PTHR23117">
    <property type="entry name" value="GUANYLATE KINASE-RELATED"/>
    <property type="match status" value="1"/>
</dbReference>
<comment type="similarity">
    <text evidence="3 13">Belongs to the guanylate kinase family.</text>
</comment>
<comment type="catalytic activity">
    <reaction evidence="12 13">
        <text>GMP + ATP = GDP + ADP</text>
        <dbReference type="Rhea" id="RHEA:20780"/>
        <dbReference type="ChEBI" id="CHEBI:30616"/>
        <dbReference type="ChEBI" id="CHEBI:58115"/>
        <dbReference type="ChEBI" id="CHEBI:58189"/>
        <dbReference type="ChEBI" id="CHEBI:456216"/>
        <dbReference type="EC" id="2.7.4.8"/>
    </reaction>
</comment>
<dbReference type="Gene3D" id="3.30.63.10">
    <property type="entry name" value="Guanylate Kinase phosphate binding domain"/>
    <property type="match status" value="1"/>
</dbReference>
<dbReference type="PROSITE" id="PS00856">
    <property type="entry name" value="GUANYLATE_KINASE_1"/>
    <property type="match status" value="1"/>
</dbReference>
<evidence type="ECO:0000256" key="6">
    <source>
        <dbReference type="ARBA" id="ARBA00022490"/>
    </source>
</evidence>
<evidence type="ECO:0000313" key="16">
    <source>
        <dbReference type="Proteomes" id="UP000184389"/>
    </source>
</evidence>
<name>A0A1M5XX15_9FIRM</name>
<evidence type="ECO:0000313" key="15">
    <source>
        <dbReference type="EMBL" id="SHI04114.1"/>
    </source>
</evidence>
<dbReference type="PANTHER" id="PTHR23117:SF13">
    <property type="entry name" value="GUANYLATE KINASE"/>
    <property type="match status" value="1"/>
</dbReference>
<dbReference type="GO" id="GO:0004385">
    <property type="term" value="F:GMP kinase activity"/>
    <property type="evidence" value="ECO:0007669"/>
    <property type="project" value="UniProtKB-UniRule"/>
</dbReference>
<reference evidence="15 16" key="1">
    <citation type="submission" date="2016-11" db="EMBL/GenBank/DDBJ databases">
        <authorList>
            <person name="Jaros S."/>
            <person name="Januszkiewicz K."/>
            <person name="Wedrychowicz H."/>
        </authorList>
    </citation>
    <scope>NUCLEOTIDE SEQUENCE [LARGE SCALE GENOMIC DNA]</scope>
    <source>
        <strain evidence="15 16">DSM 13106</strain>
    </source>
</reference>
<keyword evidence="9 13" id="KW-0418">Kinase</keyword>
<dbReference type="AlphaFoldDB" id="A0A1M5XX15"/>
<evidence type="ECO:0000256" key="10">
    <source>
        <dbReference type="ARBA" id="ARBA00022840"/>
    </source>
</evidence>
<evidence type="ECO:0000256" key="3">
    <source>
        <dbReference type="ARBA" id="ARBA00005790"/>
    </source>
</evidence>
<sequence length="200" mass="22916">MEEGLLVVVSGPSGCGKGTICKELLRRNKDIIISISATTRKPRNGEVEGVNYFFIDKEQFDAMVQNDEFIEYANVHGNFYGTPKKFVLDKLKNGESILFEIDVQGAIQIKKMYPKAVLIFIAPPSMEELKNRIVGRGTESKSDIEKRYENAFKELEYIKEYEYMVINDEVMNAVEKIESIIMAEKCKTIRQKELIKKILS</sequence>
<evidence type="ECO:0000256" key="5">
    <source>
        <dbReference type="ARBA" id="ARBA00016296"/>
    </source>
</evidence>
<dbReference type="Proteomes" id="UP000184389">
    <property type="component" value="Unassembled WGS sequence"/>
</dbReference>
<evidence type="ECO:0000256" key="1">
    <source>
        <dbReference type="ARBA" id="ARBA00003531"/>
    </source>
</evidence>
<feature type="domain" description="Guanylate kinase-like" evidence="14">
    <location>
        <begin position="4"/>
        <end position="182"/>
    </location>
</feature>
<keyword evidence="10 13" id="KW-0067">ATP-binding</keyword>
<organism evidence="15 16">
    <name type="scientific">Sporanaerobacter acetigenes DSM 13106</name>
    <dbReference type="NCBI Taxonomy" id="1123281"/>
    <lineage>
        <taxon>Bacteria</taxon>
        <taxon>Bacillati</taxon>
        <taxon>Bacillota</taxon>
        <taxon>Tissierellia</taxon>
        <taxon>Tissierellales</taxon>
        <taxon>Sporanaerobacteraceae</taxon>
        <taxon>Sporanaerobacter</taxon>
    </lineage>
</organism>
<protein>
    <recommendedName>
        <fullName evidence="5 13">Guanylate kinase</fullName>
        <ecNumber evidence="4 13">2.7.4.8</ecNumber>
    </recommendedName>
    <alternativeName>
        <fullName evidence="11 13">GMP kinase</fullName>
    </alternativeName>
</protein>
<keyword evidence="16" id="KW-1185">Reference proteome</keyword>
<dbReference type="EMBL" id="FQXR01000008">
    <property type="protein sequence ID" value="SHI04114.1"/>
    <property type="molecule type" value="Genomic_DNA"/>
</dbReference>
<dbReference type="InterPro" id="IPR017665">
    <property type="entry name" value="Guanylate_kinase"/>
</dbReference>
<dbReference type="InterPro" id="IPR027417">
    <property type="entry name" value="P-loop_NTPase"/>
</dbReference>
<keyword evidence="6 13" id="KW-0963">Cytoplasm</keyword>
<evidence type="ECO:0000256" key="4">
    <source>
        <dbReference type="ARBA" id="ARBA00012961"/>
    </source>
</evidence>
<dbReference type="Gene3D" id="3.40.50.300">
    <property type="entry name" value="P-loop containing nucleotide triphosphate hydrolases"/>
    <property type="match status" value="1"/>
</dbReference>
<dbReference type="FunFam" id="3.40.50.300:FF:000855">
    <property type="entry name" value="Guanylate kinase"/>
    <property type="match status" value="1"/>
</dbReference>